<feature type="transmembrane region" description="Helical" evidence="6">
    <location>
        <begin position="386"/>
        <end position="407"/>
    </location>
</feature>
<dbReference type="OrthoDB" id="4528313at2"/>
<dbReference type="GO" id="GO:0022857">
    <property type="term" value="F:transmembrane transporter activity"/>
    <property type="evidence" value="ECO:0007669"/>
    <property type="project" value="InterPro"/>
</dbReference>
<dbReference type="CDD" id="cd06173">
    <property type="entry name" value="MFS_MefA_like"/>
    <property type="match status" value="1"/>
</dbReference>
<proteinExistence type="predicted"/>
<feature type="transmembrane region" description="Helical" evidence="6">
    <location>
        <begin position="355"/>
        <end position="374"/>
    </location>
</feature>
<accession>A0A5B2XLI9</accession>
<evidence type="ECO:0000313" key="8">
    <source>
        <dbReference type="Proteomes" id="UP000323454"/>
    </source>
</evidence>
<keyword evidence="3 6" id="KW-0812">Transmembrane</keyword>
<evidence type="ECO:0000256" key="6">
    <source>
        <dbReference type="SAM" id="Phobius"/>
    </source>
</evidence>
<comment type="caution">
    <text evidence="7">The sequence shown here is derived from an EMBL/GenBank/DDBJ whole genome shotgun (WGS) entry which is preliminary data.</text>
</comment>
<dbReference type="GO" id="GO:0005886">
    <property type="term" value="C:plasma membrane"/>
    <property type="evidence" value="ECO:0007669"/>
    <property type="project" value="UniProtKB-SubCell"/>
</dbReference>
<dbReference type="SUPFAM" id="SSF103473">
    <property type="entry name" value="MFS general substrate transporter"/>
    <property type="match status" value="1"/>
</dbReference>
<feature type="transmembrane region" description="Helical" evidence="6">
    <location>
        <begin position="182"/>
        <end position="202"/>
    </location>
</feature>
<name>A0A5B2XLI9_9PSEU</name>
<dbReference type="Pfam" id="PF07690">
    <property type="entry name" value="MFS_1"/>
    <property type="match status" value="1"/>
</dbReference>
<evidence type="ECO:0000256" key="5">
    <source>
        <dbReference type="ARBA" id="ARBA00023136"/>
    </source>
</evidence>
<keyword evidence="2" id="KW-1003">Cell membrane</keyword>
<dbReference type="Gene3D" id="1.20.1250.20">
    <property type="entry name" value="MFS general substrate transporter like domains"/>
    <property type="match status" value="1"/>
</dbReference>
<feature type="transmembrane region" description="Helical" evidence="6">
    <location>
        <begin position="317"/>
        <end position="343"/>
    </location>
</feature>
<dbReference type="RefSeq" id="WP_149848869.1">
    <property type="nucleotide sequence ID" value="NZ_VUOB01000012.1"/>
</dbReference>
<evidence type="ECO:0000313" key="7">
    <source>
        <dbReference type="EMBL" id="KAA2264206.1"/>
    </source>
</evidence>
<reference evidence="7 8" key="1">
    <citation type="submission" date="2019-09" db="EMBL/GenBank/DDBJ databases">
        <title>Goodfellowia gen. nov., a new genus of the Pseudonocardineae related to Actinoalloteichus, containing Goodfellowia coeruleoviolacea gen. nov., comb. nov. gen. nov., comb. nov.</title>
        <authorList>
            <person name="Labeda D."/>
        </authorList>
    </citation>
    <scope>NUCLEOTIDE SEQUENCE [LARGE SCALE GENOMIC DNA]</scope>
    <source>
        <strain evidence="7 8">AN110305</strain>
    </source>
</reference>
<evidence type="ECO:0000256" key="2">
    <source>
        <dbReference type="ARBA" id="ARBA00022475"/>
    </source>
</evidence>
<feature type="transmembrane region" description="Helical" evidence="6">
    <location>
        <begin position="294"/>
        <end position="311"/>
    </location>
</feature>
<feature type="transmembrane region" description="Helical" evidence="6">
    <location>
        <begin position="232"/>
        <end position="256"/>
    </location>
</feature>
<feature type="transmembrane region" description="Helical" evidence="6">
    <location>
        <begin position="38"/>
        <end position="57"/>
    </location>
</feature>
<protein>
    <submittedName>
        <fullName evidence="7">MFS transporter</fullName>
    </submittedName>
</protein>
<sequence length="414" mass="42592">MTHDTETAAGERSPREPAGSSLWSNNFRLYLGARTASLLGDAMLPVALSVGVLAAGYGVGGVGYALGAWMAALALCMLFGGVLADRFSPRRMMVLADVVRLVVQSAMAVAFATGAPSLAEIIVLQFLSGVATALFQPGVASMVPQVAGDVQRANGVLRIAEAAAGVLGPAVAGVLVSASGPATVFAIYAGTYGISAVCLLALRLAPVAEAVAGESFWRQLVEGWREFAARSWLWGVIAIHLVYGCFVAGVSLPVGAQLVVGDYGSTTLGIGMAAFGAGGVLGGAWAMRARPLRPLASGAIGWALFALYPITPALKPPVLLLVLGWCLAGIGLAYWGVLWSTTVQTQIPADLLNRVYAYDVSGSLVALVLGRTLAGPLAAIDGERPLMILATVLGLVCTGLLLAVPAIRRLRRVN</sequence>
<dbReference type="PANTHER" id="PTHR23513:SF11">
    <property type="entry name" value="STAPHYLOFERRIN A TRANSPORTER"/>
    <property type="match status" value="1"/>
</dbReference>
<dbReference type="PANTHER" id="PTHR23513">
    <property type="entry name" value="INTEGRAL MEMBRANE EFFLUX PROTEIN-RELATED"/>
    <property type="match status" value="1"/>
</dbReference>
<evidence type="ECO:0000256" key="4">
    <source>
        <dbReference type="ARBA" id="ARBA00022989"/>
    </source>
</evidence>
<dbReference type="Proteomes" id="UP000323454">
    <property type="component" value="Unassembled WGS sequence"/>
</dbReference>
<dbReference type="AlphaFoldDB" id="A0A5B2XLI9"/>
<feature type="transmembrane region" description="Helical" evidence="6">
    <location>
        <begin position="268"/>
        <end position="287"/>
    </location>
</feature>
<keyword evidence="8" id="KW-1185">Reference proteome</keyword>
<reference evidence="7 8" key="2">
    <citation type="submission" date="2019-09" db="EMBL/GenBank/DDBJ databases">
        <authorList>
            <person name="Jin C."/>
        </authorList>
    </citation>
    <scope>NUCLEOTIDE SEQUENCE [LARGE SCALE GENOMIC DNA]</scope>
    <source>
        <strain evidence="7 8">AN110305</strain>
    </source>
</reference>
<dbReference type="InterPro" id="IPR036259">
    <property type="entry name" value="MFS_trans_sf"/>
</dbReference>
<gene>
    <name evidence="7" type="ORF">F0L68_08175</name>
</gene>
<dbReference type="InterPro" id="IPR011701">
    <property type="entry name" value="MFS"/>
</dbReference>
<evidence type="ECO:0000256" key="1">
    <source>
        <dbReference type="ARBA" id="ARBA00004651"/>
    </source>
</evidence>
<dbReference type="EMBL" id="VUOB01000012">
    <property type="protein sequence ID" value="KAA2264206.1"/>
    <property type="molecule type" value="Genomic_DNA"/>
</dbReference>
<keyword evidence="5 6" id="KW-0472">Membrane</keyword>
<evidence type="ECO:0000256" key="3">
    <source>
        <dbReference type="ARBA" id="ARBA00022692"/>
    </source>
</evidence>
<comment type="subcellular location">
    <subcellularLocation>
        <location evidence="1">Cell membrane</location>
        <topology evidence="1">Multi-pass membrane protein</topology>
    </subcellularLocation>
</comment>
<organism evidence="7 8">
    <name type="scientific">Solihabitans fulvus</name>
    <dbReference type="NCBI Taxonomy" id="1892852"/>
    <lineage>
        <taxon>Bacteria</taxon>
        <taxon>Bacillati</taxon>
        <taxon>Actinomycetota</taxon>
        <taxon>Actinomycetes</taxon>
        <taxon>Pseudonocardiales</taxon>
        <taxon>Pseudonocardiaceae</taxon>
        <taxon>Solihabitans</taxon>
    </lineage>
</organism>
<feature type="transmembrane region" description="Helical" evidence="6">
    <location>
        <begin position="63"/>
        <end position="82"/>
    </location>
</feature>
<keyword evidence="4 6" id="KW-1133">Transmembrane helix</keyword>